<evidence type="ECO:0000313" key="9">
    <source>
        <dbReference type="Proteomes" id="UP000240883"/>
    </source>
</evidence>
<keyword evidence="3" id="KW-0808">Transferase</keyword>
<keyword evidence="4 7" id="KW-0812">Transmembrane</keyword>
<accession>A0A2T2NXX9</accession>
<evidence type="ECO:0000313" key="8">
    <source>
        <dbReference type="EMBL" id="PSN70281.1"/>
    </source>
</evidence>
<comment type="subcellular location">
    <subcellularLocation>
        <location evidence="1">Membrane</location>
        <topology evidence="1">Multi-pass membrane protein</topology>
    </subcellularLocation>
</comment>
<dbReference type="Proteomes" id="UP000240883">
    <property type="component" value="Unassembled WGS sequence"/>
</dbReference>
<reference evidence="8 9" key="1">
    <citation type="journal article" date="2018" name="Front. Microbiol.">
        <title>Genome-Wide Analysis of Corynespora cassiicola Leaf Fall Disease Putative Effectors.</title>
        <authorList>
            <person name="Lopez D."/>
            <person name="Ribeiro S."/>
            <person name="Label P."/>
            <person name="Fumanal B."/>
            <person name="Venisse J.S."/>
            <person name="Kohler A."/>
            <person name="de Oliveira R.R."/>
            <person name="Labutti K."/>
            <person name="Lipzen A."/>
            <person name="Lail K."/>
            <person name="Bauer D."/>
            <person name="Ohm R.A."/>
            <person name="Barry K.W."/>
            <person name="Spatafora J."/>
            <person name="Grigoriev I.V."/>
            <person name="Martin F.M."/>
            <person name="Pujade-Renaud V."/>
        </authorList>
    </citation>
    <scope>NUCLEOTIDE SEQUENCE [LARGE SCALE GENOMIC DNA]</scope>
    <source>
        <strain evidence="8 9">Philippines</strain>
    </source>
</reference>
<dbReference type="AlphaFoldDB" id="A0A2T2NXX9"/>
<gene>
    <name evidence="8" type="ORF">BS50DRAFT_632185</name>
</gene>
<dbReference type="EMBL" id="KZ678132">
    <property type="protein sequence ID" value="PSN70281.1"/>
    <property type="molecule type" value="Genomic_DNA"/>
</dbReference>
<evidence type="ECO:0000256" key="3">
    <source>
        <dbReference type="ARBA" id="ARBA00022679"/>
    </source>
</evidence>
<keyword evidence="6 7" id="KW-0472">Membrane</keyword>
<sequence>MDTISGAATQDYPSTRFRVFVLDDFKDGKLEKAIRDYNRAHGTSVYYLARTKLPDESHFYKAGNLRFGLTTTENMGDGSVYFASLDVDMIPERDWLRRLIPHLILDDGMALVCPAQWHYNLPDPDLLGQAGHASMEIFEPMYDNIGCSHCFGSGYIVRRSALEQIGGWPKVPVGEDIFCSYMLAGHGWGIAFIKEFVQYGLTAGSFEALSKQRMRWADGDQLLMKGINFFNPARDPAPRRTVPQRLYAILKILRGYTVPTDCIAMVLLPVTLWIASHHSGEATQKGPTEGGGTLRLLLLATILADKLSYCMIHWKIGRQTESRFWAAPWTMARMVYLMLPKAIVSFTATGTVKSAVNERDARRRKGITSRLLSPVMTAYMGYTVAALVSLASVLVHGMGKEVQGMGAAVRLVEYIFKVSVPLRYMAFPPTVAERRDLMEEGELGVYRPKNKYKLKVSRRVTWLDVAEVATILVLGWC</sequence>
<dbReference type="GO" id="GO:0016020">
    <property type="term" value="C:membrane"/>
    <property type="evidence" value="ECO:0007669"/>
    <property type="project" value="UniProtKB-SubCell"/>
</dbReference>
<evidence type="ECO:0000256" key="7">
    <source>
        <dbReference type="SAM" id="Phobius"/>
    </source>
</evidence>
<evidence type="ECO:0000256" key="2">
    <source>
        <dbReference type="ARBA" id="ARBA00022676"/>
    </source>
</evidence>
<organism evidence="8 9">
    <name type="scientific">Corynespora cassiicola Philippines</name>
    <dbReference type="NCBI Taxonomy" id="1448308"/>
    <lineage>
        <taxon>Eukaryota</taxon>
        <taxon>Fungi</taxon>
        <taxon>Dikarya</taxon>
        <taxon>Ascomycota</taxon>
        <taxon>Pezizomycotina</taxon>
        <taxon>Dothideomycetes</taxon>
        <taxon>Pleosporomycetidae</taxon>
        <taxon>Pleosporales</taxon>
        <taxon>Corynesporascaceae</taxon>
        <taxon>Corynespora</taxon>
    </lineage>
</organism>
<dbReference type="InterPro" id="IPR050321">
    <property type="entry name" value="Glycosyltr_2/OpgH_subfam"/>
</dbReference>
<dbReference type="GO" id="GO:0016757">
    <property type="term" value="F:glycosyltransferase activity"/>
    <property type="evidence" value="ECO:0007669"/>
    <property type="project" value="UniProtKB-KW"/>
</dbReference>
<dbReference type="Pfam" id="PF13641">
    <property type="entry name" value="Glyco_tranf_2_3"/>
    <property type="match status" value="1"/>
</dbReference>
<name>A0A2T2NXX9_CORCC</name>
<keyword evidence="9" id="KW-1185">Reference proteome</keyword>
<dbReference type="PANTHER" id="PTHR43867:SF2">
    <property type="entry name" value="CELLULOSE SYNTHASE CATALYTIC SUBUNIT A [UDP-FORMING]"/>
    <property type="match status" value="1"/>
</dbReference>
<dbReference type="OrthoDB" id="72851at2759"/>
<evidence type="ECO:0000256" key="1">
    <source>
        <dbReference type="ARBA" id="ARBA00004141"/>
    </source>
</evidence>
<evidence type="ECO:0000256" key="5">
    <source>
        <dbReference type="ARBA" id="ARBA00022989"/>
    </source>
</evidence>
<feature type="transmembrane region" description="Helical" evidence="7">
    <location>
        <begin position="376"/>
        <end position="395"/>
    </location>
</feature>
<dbReference type="STRING" id="1448308.A0A2T2NXX9"/>
<evidence type="ECO:0000256" key="4">
    <source>
        <dbReference type="ARBA" id="ARBA00022692"/>
    </source>
</evidence>
<proteinExistence type="predicted"/>
<keyword evidence="5 7" id="KW-1133">Transmembrane helix</keyword>
<protein>
    <submittedName>
        <fullName evidence="8">Uncharacterized protein</fullName>
    </submittedName>
</protein>
<dbReference type="InterPro" id="IPR029044">
    <property type="entry name" value="Nucleotide-diphossugar_trans"/>
</dbReference>
<keyword evidence="2" id="KW-0328">Glycosyltransferase</keyword>
<dbReference type="Gene3D" id="3.90.550.10">
    <property type="entry name" value="Spore Coat Polysaccharide Biosynthesis Protein SpsA, Chain A"/>
    <property type="match status" value="1"/>
</dbReference>
<dbReference type="SUPFAM" id="SSF53448">
    <property type="entry name" value="Nucleotide-diphospho-sugar transferases"/>
    <property type="match status" value="1"/>
</dbReference>
<evidence type="ECO:0000256" key="6">
    <source>
        <dbReference type="ARBA" id="ARBA00023136"/>
    </source>
</evidence>
<dbReference type="PANTHER" id="PTHR43867">
    <property type="entry name" value="CELLULOSE SYNTHASE CATALYTIC SUBUNIT A [UDP-FORMING]"/>
    <property type="match status" value="1"/>
</dbReference>